<protein>
    <submittedName>
        <fullName evidence="4">WYL domain-containing protein</fullName>
    </submittedName>
</protein>
<keyword evidence="1" id="KW-0805">Transcription regulation</keyword>
<organism evidence="4 5">
    <name type="scientific">Streptomyces lunalinharesii</name>
    <dbReference type="NCBI Taxonomy" id="333384"/>
    <lineage>
        <taxon>Bacteria</taxon>
        <taxon>Bacillati</taxon>
        <taxon>Actinomycetota</taxon>
        <taxon>Actinomycetes</taxon>
        <taxon>Kitasatosporales</taxon>
        <taxon>Streptomycetaceae</taxon>
        <taxon>Streptomyces</taxon>
    </lineage>
</organism>
<feature type="domain" description="HTH deoR-type" evidence="3">
    <location>
        <begin position="5"/>
        <end position="78"/>
    </location>
</feature>
<keyword evidence="5" id="KW-1185">Reference proteome</keyword>
<evidence type="ECO:0000259" key="3">
    <source>
        <dbReference type="PROSITE" id="PS51000"/>
    </source>
</evidence>
<dbReference type="InterPro" id="IPR026881">
    <property type="entry name" value="WYL_dom"/>
</dbReference>
<dbReference type="InterPro" id="IPR013196">
    <property type="entry name" value="HTH_11"/>
</dbReference>
<evidence type="ECO:0000256" key="1">
    <source>
        <dbReference type="ARBA" id="ARBA00023015"/>
    </source>
</evidence>
<dbReference type="InterPro" id="IPR036390">
    <property type="entry name" value="WH_DNA-bd_sf"/>
</dbReference>
<dbReference type="SUPFAM" id="SSF46785">
    <property type="entry name" value="Winged helix' DNA-binding domain"/>
    <property type="match status" value="1"/>
</dbReference>
<accession>A0ABN3T6B7</accession>
<dbReference type="PROSITE" id="PS51000">
    <property type="entry name" value="HTH_DEOR_2"/>
    <property type="match status" value="1"/>
</dbReference>
<dbReference type="CDD" id="cd00090">
    <property type="entry name" value="HTH_ARSR"/>
    <property type="match status" value="1"/>
</dbReference>
<dbReference type="InterPro" id="IPR011991">
    <property type="entry name" value="ArsR-like_HTH"/>
</dbReference>
<dbReference type="InterPro" id="IPR028349">
    <property type="entry name" value="PafC-like"/>
</dbReference>
<dbReference type="Pfam" id="PF25583">
    <property type="entry name" value="WCX"/>
    <property type="match status" value="1"/>
</dbReference>
<dbReference type="PANTHER" id="PTHR34580:SF1">
    <property type="entry name" value="PROTEIN PAFC"/>
    <property type="match status" value="1"/>
</dbReference>
<sequence length="330" mass="36685">MFDMRASRLVSILLLLQSRERMTAHDLAAHLGVSERTVYRDVEALSAAGVPIYGEAGREGGYRLVDGYRTRLTGLTTAEAESLFLTGLPSVATDLGLGRAAAEARLKLTAALPAGLSERAVRWQDRFHLDALGWYQEADPIPHLMAVAAAVWRQHRVRLRYLRWERPHEVTRTVDPHGLVLKGGQWYLVARRADAFRVYRVSRILDLRLLDEGFDRGASFDLAAYWRAHLDAFDARRHGGHAVLRLSPTAMEQLPYLAEPAVVHAAHASARAEPDGWIRVTIPVESEGQAVRDILPLGPDAEVLSPATLRARVADAVTAMARHYASHRKH</sequence>
<dbReference type="PANTHER" id="PTHR34580">
    <property type="match status" value="1"/>
</dbReference>
<gene>
    <name evidence="4" type="ORF">GCM10009864_79870</name>
</gene>
<evidence type="ECO:0000313" key="4">
    <source>
        <dbReference type="EMBL" id="GAA2693176.1"/>
    </source>
</evidence>
<keyword evidence="2" id="KW-0804">Transcription</keyword>
<dbReference type="PROSITE" id="PS52050">
    <property type="entry name" value="WYL"/>
    <property type="match status" value="1"/>
</dbReference>
<dbReference type="Pfam" id="PF08279">
    <property type="entry name" value="HTH_11"/>
    <property type="match status" value="1"/>
</dbReference>
<dbReference type="Pfam" id="PF13280">
    <property type="entry name" value="WYL"/>
    <property type="match status" value="1"/>
</dbReference>
<name>A0ABN3T6B7_9ACTN</name>
<dbReference type="InterPro" id="IPR051534">
    <property type="entry name" value="CBASS_pafABC_assoc_protein"/>
</dbReference>
<reference evidence="4 5" key="1">
    <citation type="journal article" date="2019" name="Int. J. Syst. Evol. Microbiol.">
        <title>The Global Catalogue of Microorganisms (GCM) 10K type strain sequencing project: providing services to taxonomists for standard genome sequencing and annotation.</title>
        <authorList>
            <consortium name="The Broad Institute Genomics Platform"/>
            <consortium name="The Broad Institute Genome Sequencing Center for Infectious Disease"/>
            <person name="Wu L."/>
            <person name="Ma J."/>
        </authorList>
    </citation>
    <scope>NUCLEOTIDE SEQUENCE [LARGE SCALE GENOMIC DNA]</scope>
    <source>
        <strain evidence="4 5">JCM 16374</strain>
    </source>
</reference>
<dbReference type="InterPro" id="IPR057727">
    <property type="entry name" value="WCX_dom"/>
</dbReference>
<dbReference type="PIRSF" id="PIRSF016838">
    <property type="entry name" value="PafC"/>
    <property type="match status" value="1"/>
</dbReference>
<proteinExistence type="predicted"/>
<evidence type="ECO:0000313" key="5">
    <source>
        <dbReference type="Proteomes" id="UP001500994"/>
    </source>
</evidence>
<evidence type="ECO:0000256" key="2">
    <source>
        <dbReference type="ARBA" id="ARBA00023163"/>
    </source>
</evidence>
<dbReference type="Gene3D" id="1.10.10.10">
    <property type="entry name" value="Winged helix-like DNA-binding domain superfamily/Winged helix DNA-binding domain"/>
    <property type="match status" value="1"/>
</dbReference>
<dbReference type="InterPro" id="IPR001034">
    <property type="entry name" value="DeoR_HTH"/>
</dbReference>
<dbReference type="Proteomes" id="UP001500994">
    <property type="component" value="Unassembled WGS sequence"/>
</dbReference>
<dbReference type="EMBL" id="BAAARK010000065">
    <property type="protein sequence ID" value="GAA2693176.1"/>
    <property type="molecule type" value="Genomic_DNA"/>
</dbReference>
<dbReference type="InterPro" id="IPR036388">
    <property type="entry name" value="WH-like_DNA-bd_sf"/>
</dbReference>
<comment type="caution">
    <text evidence="4">The sequence shown here is derived from an EMBL/GenBank/DDBJ whole genome shotgun (WGS) entry which is preliminary data.</text>
</comment>